<dbReference type="AlphaFoldDB" id="A0A1Y2PCC3"/>
<sequence>MKTFKTIFTIIIIAFISIKTTAQNKQDKIRYAIEMADKEYKDIIRYNMNFTESETNAFWPILNEYLTKKDEVFAKEVNIFLTDYSKLSARGAENILKRMNKSEKELRALKNKYFKKIKKHLPIKKYLRFLQIDHYIEVARDFKLSSQMPLVRE</sequence>
<dbReference type="Proteomes" id="UP000194221">
    <property type="component" value="Unassembled WGS sequence"/>
</dbReference>
<dbReference type="InParanoid" id="A0A1Y2PCC3"/>
<reference evidence="1 2" key="1">
    <citation type="submission" date="2015-03" db="EMBL/GenBank/DDBJ databases">
        <title>Genome sequence of Tenacibaculum sp. S2-2, isolated from intestinal microbiota of sea cucumber, Apostichopus japonicas.</title>
        <authorList>
            <person name="Shao Z."/>
            <person name="Wang L."/>
            <person name="Li X."/>
        </authorList>
    </citation>
    <scope>NUCLEOTIDE SEQUENCE [LARGE SCALE GENOMIC DNA]</scope>
    <source>
        <strain evidence="1 2">S2-2</strain>
    </source>
</reference>
<protein>
    <recommendedName>
        <fullName evidence="3">Sensor of ECF-type sigma factor</fullName>
    </recommendedName>
</protein>
<accession>A0A1Y2PCC3</accession>
<evidence type="ECO:0000313" key="1">
    <source>
        <dbReference type="EMBL" id="OSY87437.1"/>
    </source>
</evidence>
<proteinExistence type="predicted"/>
<keyword evidence="2" id="KW-1185">Reference proteome</keyword>
<dbReference type="STRING" id="1635173.WH52_11210"/>
<dbReference type="RefSeq" id="WP_086031051.1">
    <property type="nucleotide sequence ID" value="NZ_LAPZ01000011.1"/>
</dbReference>
<comment type="caution">
    <text evidence="1">The sequence shown here is derived from an EMBL/GenBank/DDBJ whole genome shotgun (WGS) entry which is preliminary data.</text>
</comment>
<evidence type="ECO:0008006" key="3">
    <source>
        <dbReference type="Google" id="ProtNLM"/>
    </source>
</evidence>
<gene>
    <name evidence="1" type="ORF">WH52_11210</name>
</gene>
<dbReference type="OrthoDB" id="660497at2"/>
<organism evidence="1 2">
    <name type="scientific">Tenacibaculum holothuriorum</name>
    <dbReference type="NCBI Taxonomy" id="1635173"/>
    <lineage>
        <taxon>Bacteria</taxon>
        <taxon>Pseudomonadati</taxon>
        <taxon>Bacteroidota</taxon>
        <taxon>Flavobacteriia</taxon>
        <taxon>Flavobacteriales</taxon>
        <taxon>Flavobacteriaceae</taxon>
        <taxon>Tenacibaculum</taxon>
    </lineage>
</organism>
<dbReference type="EMBL" id="LAPZ01000011">
    <property type="protein sequence ID" value="OSY87437.1"/>
    <property type="molecule type" value="Genomic_DNA"/>
</dbReference>
<evidence type="ECO:0000313" key="2">
    <source>
        <dbReference type="Proteomes" id="UP000194221"/>
    </source>
</evidence>
<name>A0A1Y2PCC3_9FLAO</name>